<reference evidence="5 6" key="1">
    <citation type="journal article" date="2014" name="Genome Announc.">
        <title>Complete Genome Sequence of Amino Acid-Utilizing Eubacterium acidaminophilum al-2 (DSM 3953).</title>
        <authorList>
            <person name="Poehlein A."/>
            <person name="Andreesen J.R."/>
            <person name="Daniel R."/>
        </authorList>
    </citation>
    <scope>NUCLEOTIDE SEQUENCE [LARGE SCALE GENOMIC DNA]</scope>
    <source>
        <strain evidence="5 6">DSM 3953</strain>
        <plasmid evidence="6">Plasmid EAL2_808p</plasmid>
    </source>
</reference>
<dbReference type="KEGG" id="eac:EAL2_808p07320"/>
<keyword evidence="1" id="KW-0285">Flavoprotein</keyword>
<accession>W8TBM8</accession>
<dbReference type="Pfam" id="PF00941">
    <property type="entry name" value="FAD_binding_5"/>
    <property type="match status" value="1"/>
</dbReference>
<keyword evidence="2" id="KW-0274">FAD</keyword>
<feature type="domain" description="FAD-binding PCMH-type" evidence="4">
    <location>
        <begin position="1"/>
        <end position="163"/>
    </location>
</feature>
<dbReference type="SUPFAM" id="SSF56176">
    <property type="entry name" value="FAD-binding/transporter-associated domain-like"/>
    <property type="match status" value="1"/>
</dbReference>
<dbReference type="PROSITE" id="PS51387">
    <property type="entry name" value="FAD_PCMH"/>
    <property type="match status" value="1"/>
</dbReference>
<dbReference type="InterPro" id="IPR005107">
    <property type="entry name" value="CO_DH_flav_C"/>
</dbReference>
<dbReference type="SMART" id="SM01092">
    <property type="entry name" value="CO_deh_flav_C"/>
    <property type="match status" value="1"/>
</dbReference>
<dbReference type="SUPFAM" id="SSF55447">
    <property type="entry name" value="CO dehydrogenase flavoprotein C-terminal domain-like"/>
    <property type="match status" value="1"/>
</dbReference>
<dbReference type="Proteomes" id="UP000019591">
    <property type="component" value="Plasmid EAL2_808p"/>
</dbReference>
<sequence>MISIREYELAESLEQAHEMLLKNRFNTIIGGGAFLRLGSKRINKAIDLSKLGLDYIEEDEHEIRIGAMATLRQLEMSSALLENFSGTVAESVKHIVGVQLRNIVTVGGTVYSRYGFSDPITALLALETYVDLYKGGRMSLDEFLEKGSPRDILTQVVIKKSMEKASFKMLRNSSGDYAIINACVAVKNGSIRIAAGARPARAKLAAAASEFISGRELSEENIEKAAQMAAEELDFGSNMRASADYRRQMCRVLVKRALMEV</sequence>
<protein>
    <submittedName>
        <fullName evidence="5">FAD binding domain in molybdopterin dehydrogenase</fullName>
    </submittedName>
</protein>
<evidence type="ECO:0000313" key="6">
    <source>
        <dbReference type="Proteomes" id="UP000019591"/>
    </source>
</evidence>
<dbReference type="PANTHER" id="PTHR42659">
    <property type="entry name" value="XANTHINE DEHYDROGENASE SUBUNIT C-RELATED"/>
    <property type="match status" value="1"/>
</dbReference>
<keyword evidence="3" id="KW-0560">Oxidoreductase</keyword>
<proteinExistence type="predicted"/>
<dbReference type="InterPro" id="IPR016169">
    <property type="entry name" value="FAD-bd_PCMH_sub2"/>
</dbReference>
<organism evidence="5 6">
    <name type="scientific">Peptoclostridium acidaminophilum DSM 3953</name>
    <dbReference type="NCBI Taxonomy" id="1286171"/>
    <lineage>
        <taxon>Bacteria</taxon>
        <taxon>Bacillati</taxon>
        <taxon>Bacillota</taxon>
        <taxon>Clostridia</taxon>
        <taxon>Peptostreptococcales</taxon>
        <taxon>Peptoclostridiaceae</taxon>
        <taxon>Peptoclostridium</taxon>
    </lineage>
</organism>
<dbReference type="InterPro" id="IPR036318">
    <property type="entry name" value="FAD-bd_PCMH-like_sf"/>
</dbReference>
<keyword evidence="6" id="KW-1185">Reference proteome</keyword>
<dbReference type="GO" id="GO:0071949">
    <property type="term" value="F:FAD binding"/>
    <property type="evidence" value="ECO:0007669"/>
    <property type="project" value="InterPro"/>
</dbReference>
<dbReference type="Gene3D" id="3.30.390.50">
    <property type="entry name" value="CO dehydrogenase flavoprotein, C-terminal domain"/>
    <property type="match status" value="1"/>
</dbReference>
<dbReference type="InterPro" id="IPR036683">
    <property type="entry name" value="CO_DH_flav_C_dom_sf"/>
</dbReference>
<evidence type="ECO:0000256" key="1">
    <source>
        <dbReference type="ARBA" id="ARBA00022630"/>
    </source>
</evidence>
<dbReference type="OrthoDB" id="9803647at2"/>
<dbReference type="GO" id="GO:0016491">
    <property type="term" value="F:oxidoreductase activity"/>
    <property type="evidence" value="ECO:0007669"/>
    <property type="project" value="UniProtKB-KW"/>
</dbReference>
<dbReference type="AlphaFoldDB" id="W8TBM8"/>
<dbReference type="InterPro" id="IPR002346">
    <property type="entry name" value="Mopterin_DH_FAD-bd"/>
</dbReference>
<evidence type="ECO:0000256" key="2">
    <source>
        <dbReference type="ARBA" id="ARBA00022827"/>
    </source>
</evidence>
<dbReference type="eggNOG" id="COG1319">
    <property type="taxonomic scope" value="Bacteria"/>
</dbReference>
<dbReference type="Gene3D" id="3.30.465.10">
    <property type="match status" value="1"/>
</dbReference>
<evidence type="ECO:0000259" key="4">
    <source>
        <dbReference type="PROSITE" id="PS51387"/>
    </source>
</evidence>
<dbReference type="PANTHER" id="PTHR42659:SF2">
    <property type="entry name" value="XANTHINE DEHYDROGENASE SUBUNIT C-RELATED"/>
    <property type="match status" value="1"/>
</dbReference>
<dbReference type="InterPro" id="IPR016166">
    <property type="entry name" value="FAD-bd_PCMH"/>
</dbReference>
<dbReference type="HOGENOM" id="CLU_073026_0_0_9"/>
<dbReference type="RefSeq" id="WP_025437068.1">
    <property type="nucleotide sequence ID" value="NZ_CP007453.1"/>
</dbReference>
<gene>
    <name evidence="5" type="ORF">EAL2_808p07320</name>
</gene>
<keyword evidence="5" id="KW-0614">Plasmid</keyword>
<dbReference type="PATRIC" id="fig|1286171.3.peg.2915"/>
<name>W8TBM8_PEPAC</name>
<dbReference type="EMBL" id="CP007453">
    <property type="protein sequence ID" value="AHM58235.1"/>
    <property type="molecule type" value="Genomic_DNA"/>
</dbReference>
<dbReference type="InterPro" id="IPR051312">
    <property type="entry name" value="Diverse_Substr_Oxidored"/>
</dbReference>
<evidence type="ECO:0000256" key="3">
    <source>
        <dbReference type="ARBA" id="ARBA00023002"/>
    </source>
</evidence>
<evidence type="ECO:0000313" key="5">
    <source>
        <dbReference type="EMBL" id="AHM58235.1"/>
    </source>
</evidence>
<dbReference type="Pfam" id="PF03450">
    <property type="entry name" value="CO_deh_flav_C"/>
    <property type="match status" value="1"/>
</dbReference>
<geneLocation type="plasmid" evidence="5 6">
    <name>EAL2_808p</name>
</geneLocation>